<organism evidence="8 9">
    <name type="scientific">Rhizoclosmatium globosum</name>
    <dbReference type="NCBI Taxonomy" id="329046"/>
    <lineage>
        <taxon>Eukaryota</taxon>
        <taxon>Fungi</taxon>
        <taxon>Fungi incertae sedis</taxon>
        <taxon>Chytridiomycota</taxon>
        <taxon>Chytridiomycota incertae sedis</taxon>
        <taxon>Chytridiomycetes</taxon>
        <taxon>Chytridiales</taxon>
        <taxon>Chytriomycetaceae</taxon>
        <taxon>Rhizoclosmatium</taxon>
    </lineage>
</organism>
<comment type="similarity">
    <text evidence="2">Belongs to the TMEM120 family.</text>
</comment>
<dbReference type="AlphaFoldDB" id="A0A1Y2BZP4"/>
<protein>
    <submittedName>
        <fullName evidence="8">TMPIT-domain-containing protein</fullName>
    </submittedName>
</protein>
<dbReference type="EMBL" id="MCGO01000039">
    <property type="protein sequence ID" value="ORY39535.1"/>
    <property type="molecule type" value="Genomic_DNA"/>
</dbReference>
<comment type="subcellular location">
    <subcellularLocation>
        <location evidence="1">Membrane</location>
        <topology evidence="1">Multi-pass membrane protein</topology>
    </subcellularLocation>
</comment>
<keyword evidence="9" id="KW-1185">Reference proteome</keyword>
<reference evidence="8 9" key="1">
    <citation type="submission" date="2016-07" db="EMBL/GenBank/DDBJ databases">
        <title>Pervasive Adenine N6-methylation of Active Genes in Fungi.</title>
        <authorList>
            <consortium name="DOE Joint Genome Institute"/>
            <person name="Mondo S.J."/>
            <person name="Dannebaum R.O."/>
            <person name="Kuo R.C."/>
            <person name="Labutti K."/>
            <person name="Haridas S."/>
            <person name="Kuo A."/>
            <person name="Salamov A."/>
            <person name="Ahrendt S.R."/>
            <person name="Lipzen A."/>
            <person name="Sullivan W."/>
            <person name="Andreopoulos W.B."/>
            <person name="Clum A."/>
            <person name="Lindquist E."/>
            <person name="Daum C."/>
            <person name="Ramamoorthy G.K."/>
            <person name="Gryganskyi A."/>
            <person name="Culley D."/>
            <person name="Magnuson J.K."/>
            <person name="James T.Y."/>
            <person name="O'Malley M.A."/>
            <person name="Stajich J.E."/>
            <person name="Spatafora J.W."/>
            <person name="Visel A."/>
            <person name="Grigoriev I.V."/>
        </authorList>
    </citation>
    <scope>NUCLEOTIDE SEQUENCE [LARGE SCALE GENOMIC DNA]</scope>
    <source>
        <strain evidence="8 9">JEL800</strain>
    </source>
</reference>
<evidence type="ECO:0000313" key="9">
    <source>
        <dbReference type="Proteomes" id="UP000193642"/>
    </source>
</evidence>
<dbReference type="Pfam" id="PF07851">
    <property type="entry name" value="TMEM120A-B"/>
    <property type="match status" value="1"/>
</dbReference>
<dbReference type="PANTHER" id="PTHR21433:SF0">
    <property type="entry name" value="TRANSMEMBRANE PROTEIN 120 HOMOLOG"/>
    <property type="match status" value="1"/>
</dbReference>
<keyword evidence="5 7" id="KW-0472">Membrane</keyword>
<feature type="region of interest" description="Disordered" evidence="6">
    <location>
        <begin position="438"/>
        <end position="464"/>
    </location>
</feature>
<dbReference type="PANTHER" id="PTHR21433">
    <property type="entry name" value="TRANSMEMBRANE PROTEIN INDUCED BY TUMOR NECROSIS FACTOR ALPHA"/>
    <property type="match status" value="1"/>
</dbReference>
<dbReference type="OrthoDB" id="2015098at2759"/>
<gene>
    <name evidence="8" type="ORF">BCR33DRAFT_740865</name>
</gene>
<keyword evidence="4 7" id="KW-1133">Transmembrane helix</keyword>
<accession>A0A1Y2BZP4</accession>
<evidence type="ECO:0000313" key="8">
    <source>
        <dbReference type="EMBL" id="ORY39535.1"/>
    </source>
</evidence>
<feature type="compositionally biased region" description="Polar residues" evidence="6">
    <location>
        <begin position="450"/>
        <end position="464"/>
    </location>
</feature>
<dbReference type="InterPro" id="IPR012926">
    <property type="entry name" value="TMEM120A/B"/>
</dbReference>
<evidence type="ECO:0000256" key="4">
    <source>
        <dbReference type="ARBA" id="ARBA00022989"/>
    </source>
</evidence>
<evidence type="ECO:0000256" key="5">
    <source>
        <dbReference type="ARBA" id="ARBA00023136"/>
    </source>
</evidence>
<evidence type="ECO:0000256" key="6">
    <source>
        <dbReference type="SAM" id="MobiDB-lite"/>
    </source>
</evidence>
<evidence type="ECO:0000256" key="3">
    <source>
        <dbReference type="ARBA" id="ARBA00022692"/>
    </source>
</evidence>
<feature type="compositionally biased region" description="Acidic residues" evidence="6">
    <location>
        <begin position="113"/>
        <end position="123"/>
    </location>
</feature>
<sequence length="495" mass="54812">MGQPPVPTATSSTTPTTTTTTTTTTTDNEPTSAPLNCLQTGEALLSKLRELETRATEYNSLAQKVYAEEQSCVKELAAHRSLVAAFLAKSKAELKLLRAQSAASDAPLVQEPKDDDSDDDDEGPVLRNKVTPIPSIGSFHQRRRSRGDSIAQLSGPGSGWTEADDLENVVAQIQRKVSRIDSLLPRNAKFILKLALGSLAPFTLRPLQHRIQYKKQVESFKLRYTLLLIPLISISLLLPPSSPYSPIADSLFLFASLYYYSTLTLREHILSVNGSRITPWWFWHHYLCIGMTGVLLITPQSLSVTYPQFRTQFLLFCAYLGGVQYLQYRYQRERLYVLVSLDRAERMDLVAGDGVFGAPGGVDGKGLWGHVLLPFLVVGQSWQLWNAWRCFELFRQVVESGGDIGKEWHIFAVGILFLVLGFGNMITTFWSFFFSKKEPKGKRAGDSPAVSRTGSGLVDSLSSASLSRMTGSLSRSSGNLKAVHGEAGDLLRKRK</sequence>
<feature type="region of interest" description="Disordered" evidence="6">
    <location>
        <begin position="101"/>
        <end position="157"/>
    </location>
</feature>
<dbReference type="Proteomes" id="UP000193642">
    <property type="component" value="Unassembled WGS sequence"/>
</dbReference>
<keyword evidence="3 7" id="KW-0812">Transmembrane</keyword>
<evidence type="ECO:0000256" key="2">
    <source>
        <dbReference type="ARBA" id="ARBA00009700"/>
    </source>
</evidence>
<feature type="compositionally biased region" description="Low complexity" evidence="6">
    <location>
        <begin position="8"/>
        <end position="26"/>
    </location>
</feature>
<feature type="compositionally biased region" description="Polar residues" evidence="6">
    <location>
        <begin position="27"/>
        <end position="36"/>
    </location>
</feature>
<dbReference type="GO" id="GO:0016020">
    <property type="term" value="C:membrane"/>
    <property type="evidence" value="ECO:0007669"/>
    <property type="project" value="UniProtKB-SubCell"/>
</dbReference>
<name>A0A1Y2BZP4_9FUNG</name>
<comment type="caution">
    <text evidence="8">The sequence shown here is derived from an EMBL/GenBank/DDBJ whole genome shotgun (WGS) entry which is preliminary data.</text>
</comment>
<evidence type="ECO:0000256" key="7">
    <source>
        <dbReference type="SAM" id="Phobius"/>
    </source>
</evidence>
<feature type="transmembrane region" description="Helical" evidence="7">
    <location>
        <begin position="408"/>
        <end position="433"/>
    </location>
</feature>
<proteinExistence type="inferred from homology"/>
<feature type="region of interest" description="Disordered" evidence="6">
    <location>
        <begin position="1"/>
        <end position="36"/>
    </location>
</feature>
<evidence type="ECO:0000256" key="1">
    <source>
        <dbReference type="ARBA" id="ARBA00004141"/>
    </source>
</evidence>